<dbReference type="InterPro" id="IPR029058">
    <property type="entry name" value="AB_hydrolase_fold"/>
</dbReference>
<evidence type="ECO:0000313" key="4">
    <source>
        <dbReference type="Proteomes" id="UP000001989"/>
    </source>
</evidence>
<evidence type="ECO:0000256" key="1">
    <source>
        <dbReference type="ARBA" id="ARBA00022801"/>
    </source>
</evidence>
<dbReference type="EMBL" id="CP000699">
    <property type="protein sequence ID" value="ABQ67803.1"/>
    <property type="molecule type" value="Genomic_DNA"/>
</dbReference>
<sequence length="283" mass="30712">MSATLSIQTDLVYATTPAGELRGDLYRPAGDGRFPLLIAVPGGAWRVCNRAKWRDWGEYLAGRGYALFAIDYRTATPQRTAFPEAPCDLLAAIRHARGNASTLSVDPDRIGLFGASAGAHLAALAALAPEHRAFEASKSLNGFGSIAAHVKVLVGAYGIYDLFRHWQDDLALNPPPDGNVVRNLLGCDPFDNQQRYVDASPLRQISYAANKVSALIAWGGDDEFVNPAQSEIFVRALQQARFNVRTHKAVGASHFWVNHALSDPLGHSARFAPVLAEFLDSFL</sequence>
<feature type="domain" description="BD-FAE-like" evidence="2">
    <location>
        <begin position="24"/>
        <end position="237"/>
    </location>
</feature>
<dbReference type="SUPFAM" id="SSF53474">
    <property type="entry name" value="alpha/beta-Hydrolases"/>
    <property type="match status" value="1"/>
</dbReference>
<dbReference type="AlphaFoldDB" id="A0A9J9LDK5"/>
<protein>
    <submittedName>
        <fullName evidence="3">Dipeptidyl aminopeptidase/acylaminoacyl-peptidase-like protein</fullName>
    </submittedName>
</protein>
<evidence type="ECO:0000259" key="2">
    <source>
        <dbReference type="Pfam" id="PF20434"/>
    </source>
</evidence>
<dbReference type="KEGG" id="swi:Swit_1439"/>
<reference evidence="3 4" key="1">
    <citation type="journal article" date="2010" name="J. Bacteriol.">
        <title>Genome sequence of the dioxin-mineralizing bacterium Sphingomonas wittichii RW1.</title>
        <authorList>
            <person name="Miller T.R."/>
            <person name="Delcher A.L."/>
            <person name="Salzberg S.L."/>
            <person name="Saunders E."/>
            <person name="Detter J.C."/>
            <person name="Halden R.U."/>
        </authorList>
    </citation>
    <scope>NUCLEOTIDE SEQUENCE [LARGE SCALE GENOMIC DNA]</scope>
    <source>
        <strain evidence="4">DSM 6014 / CCUG 31198 / JCM 15750 / NBRC 105917 / EY 4224 / RW1</strain>
    </source>
</reference>
<dbReference type="Gene3D" id="3.40.50.1820">
    <property type="entry name" value="alpha/beta hydrolase"/>
    <property type="match status" value="1"/>
</dbReference>
<dbReference type="InterPro" id="IPR049492">
    <property type="entry name" value="BD-FAE-like_dom"/>
</dbReference>
<keyword evidence="3" id="KW-0645">Protease</keyword>
<accession>A0A9J9LDK5</accession>
<dbReference type="OrthoDB" id="9771666at2"/>
<keyword evidence="1" id="KW-0378">Hydrolase</keyword>
<proteinExistence type="predicted"/>
<dbReference type="Pfam" id="PF20434">
    <property type="entry name" value="BD-FAE"/>
    <property type="match status" value="1"/>
</dbReference>
<evidence type="ECO:0000313" key="3">
    <source>
        <dbReference type="EMBL" id="ABQ67803.1"/>
    </source>
</evidence>
<name>A0A9J9LDK5_RHIWR</name>
<keyword evidence="3" id="KW-0031">Aminopeptidase</keyword>
<dbReference type="InterPro" id="IPR050300">
    <property type="entry name" value="GDXG_lipolytic_enzyme"/>
</dbReference>
<gene>
    <name evidence="3" type="ordered locus">Swit_1439</name>
</gene>
<dbReference type="GO" id="GO:0004177">
    <property type="term" value="F:aminopeptidase activity"/>
    <property type="evidence" value="ECO:0007669"/>
    <property type="project" value="UniProtKB-KW"/>
</dbReference>
<keyword evidence="4" id="KW-1185">Reference proteome</keyword>
<organism evidence="3 4">
    <name type="scientific">Rhizorhabdus wittichii (strain DSM 6014 / CCUG 31198 / JCM 15750 / NBRC 105917 / EY 4224 / RW1)</name>
    <name type="common">Sphingomonas wittichii</name>
    <dbReference type="NCBI Taxonomy" id="392499"/>
    <lineage>
        <taxon>Bacteria</taxon>
        <taxon>Pseudomonadati</taxon>
        <taxon>Pseudomonadota</taxon>
        <taxon>Alphaproteobacteria</taxon>
        <taxon>Sphingomonadales</taxon>
        <taxon>Sphingomonadaceae</taxon>
        <taxon>Rhizorhabdus</taxon>
    </lineage>
</organism>
<dbReference type="Proteomes" id="UP000001989">
    <property type="component" value="Chromosome"/>
</dbReference>
<dbReference type="PANTHER" id="PTHR48081">
    <property type="entry name" value="AB HYDROLASE SUPERFAMILY PROTEIN C4A8.06C"/>
    <property type="match status" value="1"/>
</dbReference>